<name>A0ACC1N6W0_9PEZI</name>
<gene>
    <name evidence="1" type="ORF">NUW58_g8745</name>
</gene>
<keyword evidence="2" id="KW-1185">Reference proteome</keyword>
<dbReference type="Proteomes" id="UP001143856">
    <property type="component" value="Unassembled WGS sequence"/>
</dbReference>
<reference evidence="1" key="1">
    <citation type="submission" date="2022-10" db="EMBL/GenBank/DDBJ databases">
        <title>Genome Sequence of Xylaria curta.</title>
        <authorList>
            <person name="Buettner E."/>
        </authorList>
    </citation>
    <scope>NUCLEOTIDE SEQUENCE</scope>
    <source>
        <strain evidence="1">Babe10</strain>
    </source>
</reference>
<proteinExistence type="predicted"/>
<sequence>MATTTNLKRKASRWQLLPTPGDEDSLEVEVDSGKYSLLLFLRDLDATQSSWDEFIESLKNAPGALDEKTTIAAILEAALHTTRLGYDYTESTGPDAKRRRVDLLGNDVAGTQLAEYSELIHLARTVWPDPTDLGDFLGRLYQFNLRQVSATGEDRFPLSDIFEWARSWSEARYRFLNHTLRDDPSQFAKYDAGRCLTKGMAANGLIHNSDVLTDSKMVEFQLHNNRGFSPQDRGIYEELYLLTPEEGQKLAQYSGTVTGLRAGLPQVFRYTAAYINAYIDWRIKVLDSARKQIISSQAFRAARTPMDKHNVKARMYPTYENQLRSVDSGYVDLLPHLRKLLKEAENDNAFNRRSYDEFENALSRMTASLRRSPMNTCAPDLANNVRVWREYGSEGLDELIEKEGKGYFADADAVCISDNYWLGTEKPCLTYGLRGCNYYSVEISGPGADLHSGVFGGTAQEPMTDLVRVLGSLVDTNGKIQIPGIYEQVAPVTSDEEGLYDGIAFTMETLHESLGSTTTIFEDKRPTLMARWRHPSLSVHGIEGAFSAPGAKTVIPAKVIGKFSIRTLCQGGVRKTQVQELAQGLRPAHR</sequence>
<evidence type="ECO:0000313" key="1">
    <source>
        <dbReference type="EMBL" id="KAJ2974169.1"/>
    </source>
</evidence>
<evidence type="ECO:0000313" key="2">
    <source>
        <dbReference type="Proteomes" id="UP001143856"/>
    </source>
</evidence>
<comment type="caution">
    <text evidence="1">The sequence shown here is derived from an EMBL/GenBank/DDBJ whole genome shotgun (WGS) entry which is preliminary data.</text>
</comment>
<organism evidence="1 2">
    <name type="scientific">Xylaria curta</name>
    <dbReference type="NCBI Taxonomy" id="42375"/>
    <lineage>
        <taxon>Eukaryota</taxon>
        <taxon>Fungi</taxon>
        <taxon>Dikarya</taxon>
        <taxon>Ascomycota</taxon>
        <taxon>Pezizomycotina</taxon>
        <taxon>Sordariomycetes</taxon>
        <taxon>Xylariomycetidae</taxon>
        <taxon>Xylariales</taxon>
        <taxon>Xylariaceae</taxon>
        <taxon>Xylaria</taxon>
    </lineage>
</organism>
<accession>A0ACC1N6W0</accession>
<protein>
    <submittedName>
        <fullName evidence="1">Uncharacterized protein</fullName>
    </submittedName>
</protein>
<dbReference type="EMBL" id="JAPDGR010002798">
    <property type="protein sequence ID" value="KAJ2974169.1"/>
    <property type="molecule type" value="Genomic_DNA"/>
</dbReference>